<keyword evidence="3" id="KW-1185">Reference proteome</keyword>
<dbReference type="OrthoDB" id="1098954at2"/>
<name>A0A5J5KWN3_9MICC</name>
<comment type="caution">
    <text evidence="2">The sequence shown here is derived from an EMBL/GenBank/DDBJ whole genome shotgun (WGS) entry which is preliminary data.</text>
</comment>
<feature type="transmembrane region" description="Helical" evidence="1">
    <location>
        <begin position="6"/>
        <end position="26"/>
    </location>
</feature>
<protein>
    <recommendedName>
        <fullName evidence="4">DUF4149 domain-containing protein</fullName>
    </recommendedName>
</protein>
<feature type="transmembrane region" description="Helical" evidence="1">
    <location>
        <begin position="46"/>
        <end position="68"/>
    </location>
</feature>
<organism evidence="2 3">
    <name type="scientific">Kocuria coralli</name>
    <dbReference type="NCBI Taxonomy" id="1461025"/>
    <lineage>
        <taxon>Bacteria</taxon>
        <taxon>Bacillati</taxon>
        <taxon>Actinomycetota</taxon>
        <taxon>Actinomycetes</taxon>
        <taxon>Micrococcales</taxon>
        <taxon>Micrococcaceae</taxon>
        <taxon>Kocuria</taxon>
    </lineage>
</organism>
<evidence type="ECO:0008006" key="4">
    <source>
        <dbReference type="Google" id="ProtNLM"/>
    </source>
</evidence>
<dbReference type="EMBL" id="SZWF01000015">
    <property type="protein sequence ID" value="KAA9393690.1"/>
    <property type="molecule type" value="Genomic_DNA"/>
</dbReference>
<dbReference type="RefSeq" id="WP_158034333.1">
    <property type="nucleotide sequence ID" value="NZ_ML708621.1"/>
</dbReference>
<keyword evidence="1" id="KW-1133">Transmembrane helix</keyword>
<dbReference type="Proteomes" id="UP000325957">
    <property type="component" value="Unassembled WGS sequence"/>
</dbReference>
<evidence type="ECO:0000313" key="2">
    <source>
        <dbReference type="EMBL" id="KAA9393690.1"/>
    </source>
</evidence>
<keyword evidence="1" id="KW-0812">Transmembrane</keyword>
<evidence type="ECO:0000256" key="1">
    <source>
        <dbReference type="SAM" id="Phobius"/>
    </source>
</evidence>
<accession>A0A5J5KWN3</accession>
<reference evidence="2 3" key="1">
    <citation type="submission" date="2019-05" db="EMBL/GenBank/DDBJ databases">
        <title>Kocuria coralli sp. nov., a novel actinobacterium isolated from coral reef seawater.</title>
        <authorList>
            <person name="Li J."/>
        </authorList>
    </citation>
    <scope>NUCLEOTIDE SEQUENCE [LARGE SCALE GENOMIC DNA]</scope>
    <source>
        <strain evidence="2 3">SCSIO 13007</strain>
    </source>
</reference>
<sequence length="151" mass="15703">MTGPMAAAAAAFVWFGMVLAISFVEAPLKFRAPGVTTQIGLGIGRIVFAALNTAEILLALVVAFGLLIGRPWSQGSVPAGAWLLVAAVVLLAVQLLVVRPSLRRRSARVLAGGTAERRSHAHWVYVGFEVVKAVCLLLGALLVAGAAQAVH</sequence>
<feature type="transmembrane region" description="Helical" evidence="1">
    <location>
        <begin position="80"/>
        <end position="102"/>
    </location>
</feature>
<keyword evidence="1" id="KW-0472">Membrane</keyword>
<proteinExistence type="predicted"/>
<dbReference type="AlphaFoldDB" id="A0A5J5KWN3"/>
<feature type="transmembrane region" description="Helical" evidence="1">
    <location>
        <begin position="123"/>
        <end position="147"/>
    </location>
</feature>
<evidence type="ECO:0000313" key="3">
    <source>
        <dbReference type="Proteomes" id="UP000325957"/>
    </source>
</evidence>
<gene>
    <name evidence="2" type="ORF">FCK90_10935</name>
</gene>